<organism evidence="2 3">
    <name type="scientific">Aphis craccivora</name>
    <name type="common">Cowpea aphid</name>
    <dbReference type="NCBI Taxonomy" id="307492"/>
    <lineage>
        <taxon>Eukaryota</taxon>
        <taxon>Metazoa</taxon>
        <taxon>Ecdysozoa</taxon>
        <taxon>Arthropoda</taxon>
        <taxon>Hexapoda</taxon>
        <taxon>Insecta</taxon>
        <taxon>Pterygota</taxon>
        <taxon>Neoptera</taxon>
        <taxon>Paraneoptera</taxon>
        <taxon>Hemiptera</taxon>
        <taxon>Sternorrhyncha</taxon>
        <taxon>Aphidomorpha</taxon>
        <taxon>Aphidoidea</taxon>
        <taxon>Aphididae</taxon>
        <taxon>Aphidini</taxon>
        <taxon>Aphis</taxon>
        <taxon>Aphis</taxon>
    </lineage>
</organism>
<comment type="caution">
    <text evidence="2">The sequence shown here is derived from an EMBL/GenBank/DDBJ whole genome shotgun (WGS) entry which is preliminary data.</text>
</comment>
<dbReference type="Proteomes" id="UP000478052">
    <property type="component" value="Unassembled WGS sequence"/>
</dbReference>
<dbReference type="EMBL" id="VUJU01004359">
    <property type="protein sequence ID" value="KAF0754629.1"/>
    <property type="molecule type" value="Genomic_DNA"/>
</dbReference>
<feature type="domain" description="DNA helicase Pif1-like 2B" evidence="1">
    <location>
        <begin position="4"/>
        <end position="28"/>
    </location>
</feature>
<name>A0A6G0YF93_APHCR</name>
<keyword evidence="2" id="KW-0378">Hydrolase</keyword>
<dbReference type="AlphaFoldDB" id="A0A6G0YF93"/>
<evidence type="ECO:0000259" key="1">
    <source>
        <dbReference type="Pfam" id="PF21530"/>
    </source>
</evidence>
<keyword evidence="3" id="KW-1185">Reference proteome</keyword>
<dbReference type="OrthoDB" id="6579077at2759"/>
<evidence type="ECO:0000313" key="3">
    <source>
        <dbReference type="Proteomes" id="UP000478052"/>
    </source>
</evidence>
<keyword evidence="2" id="KW-0067">ATP-binding</keyword>
<protein>
    <submittedName>
        <fullName evidence="2">ATP-dependent DNA helicase PIF1-like</fullName>
    </submittedName>
</protein>
<keyword evidence="2" id="KW-0347">Helicase</keyword>
<reference evidence="2 3" key="1">
    <citation type="submission" date="2019-08" db="EMBL/GenBank/DDBJ databases">
        <title>Whole genome of Aphis craccivora.</title>
        <authorList>
            <person name="Voronova N.V."/>
            <person name="Shulinski R.S."/>
            <person name="Bandarenka Y.V."/>
            <person name="Zhorov D.G."/>
            <person name="Warner D."/>
        </authorList>
    </citation>
    <scope>NUCLEOTIDE SEQUENCE [LARGE SCALE GENOMIC DNA]</scope>
    <source>
        <strain evidence="2">180601</strain>
        <tissue evidence="2">Whole Body</tissue>
    </source>
</reference>
<gene>
    <name evidence="2" type="ORF">FWK35_00017557</name>
</gene>
<dbReference type="GO" id="GO:0004386">
    <property type="term" value="F:helicase activity"/>
    <property type="evidence" value="ECO:0007669"/>
    <property type="project" value="UniProtKB-KW"/>
</dbReference>
<keyword evidence="2" id="KW-0547">Nucleotide-binding</keyword>
<sequence>MKSAPIILLRNLNPPKLCNGIRLQVKALHKKCNRNNILRTIIEHDIEIDLREECFSCGQFYVTSYKSSSAISLVILAQKAVQKIMFIKRY</sequence>
<dbReference type="InterPro" id="IPR049163">
    <property type="entry name" value="Pif1-like_2B_dom"/>
</dbReference>
<accession>A0A6G0YF93</accession>
<evidence type="ECO:0000313" key="2">
    <source>
        <dbReference type="EMBL" id="KAF0754629.1"/>
    </source>
</evidence>
<dbReference type="Pfam" id="PF21530">
    <property type="entry name" value="Pif1_2B_dom"/>
    <property type="match status" value="1"/>
</dbReference>
<proteinExistence type="predicted"/>